<dbReference type="InterPro" id="IPR029149">
    <property type="entry name" value="Creatin/AminoP/Spt16_N"/>
</dbReference>
<reference evidence="2 3" key="1">
    <citation type="journal article" date="2014" name="Gut Pathog.">
        <title>Gene clusters of Hafnia alvei strain FB1 important in survival and pathogenesis: a draft genome perspective.</title>
        <authorList>
            <person name="Tan J.Y."/>
            <person name="Yin W.F."/>
            <person name="Chan K.G."/>
        </authorList>
    </citation>
    <scope>NUCLEOTIDE SEQUENCE [LARGE SCALE GENOMIC DNA]</scope>
    <source>
        <strain evidence="2 3">FB1</strain>
    </source>
</reference>
<dbReference type="InterPro" id="IPR000587">
    <property type="entry name" value="Creatinase_N"/>
</dbReference>
<dbReference type="SUPFAM" id="SSF53092">
    <property type="entry name" value="Creatinase/prolidase N-terminal domain"/>
    <property type="match status" value="1"/>
</dbReference>
<organism evidence="2 3">
    <name type="scientific">Hafnia alvei FB1</name>
    <dbReference type="NCBI Taxonomy" id="1453496"/>
    <lineage>
        <taxon>Bacteria</taxon>
        <taxon>Pseudomonadati</taxon>
        <taxon>Pseudomonadota</taxon>
        <taxon>Gammaproteobacteria</taxon>
        <taxon>Enterobacterales</taxon>
        <taxon>Hafniaceae</taxon>
        <taxon>Hafnia</taxon>
    </lineage>
</organism>
<keyword evidence="2" id="KW-0031">Aminopeptidase</keyword>
<dbReference type="OrthoDB" id="9778159at2"/>
<dbReference type="InterPro" id="IPR036005">
    <property type="entry name" value="Creatinase/aminopeptidase-like"/>
</dbReference>
<dbReference type="Proteomes" id="UP000029986">
    <property type="component" value="Chromosome"/>
</dbReference>
<dbReference type="CDD" id="cd01066">
    <property type="entry name" value="APP_MetAP"/>
    <property type="match status" value="1"/>
</dbReference>
<dbReference type="HOGENOM" id="CLU_047234_0_0_6"/>
<feature type="domain" description="Creatinase N-terminal" evidence="1">
    <location>
        <begin position="36"/>
        <end position="141"/>
    </location>
</feature>
<keyword evidence="3" id="KW-1185">Reference proteome</keyword>
<keyword evidence="2" id="KW-0378">Hydrolase</keyword>
<dbReference type="RefSeq" id="WP_025800930.1">
    <property type="nucleotide sequence ID" value="NZ_CP009706.1"/>
</dbReference>
<sequence>MDLLKEKNIVLKSVPQPQVFPDAQQVELLDETLQLRLDRVLARMKASGHDYLVIYADKEHGANFEYLTGFIPRFEEALLVLAVSGKAFLLLGNENMKMSQHARIANHAICVPHFSLPNQPMDNPMTLAQALKDTGIHHASSVGIVGWKMFTSPTENNEQIFDLPYFMMNAIQRVVSPHAKICNATHLFIGGDSGARVTNSANEIAHYEYGANLASTCMLQAMNAIELNKTEKEIGDYLTADGQPNNVVTIAAFGQRFKNARLYPGENRITLSDHASLTTSYKGGLSSRGGYVAHDQHDLPPDQQNYLNAVAKPYYRAVVAWLEYISIGVTGDDIYQRIETVLPKAQYGWHLNPGHLVADEEWMSSPIYSGSQAKIHSGMLLQIDIIPSVPGYAGASAEECVAIANAELREQIACEYPQVWQRIQQRRAYIIEHLNIALGEDILPLSNLVGYLRPYLLNKNMSLCCE</sequence>
<dbReference type="PATRIC" id="fig|1453496.5.peg.1613"/>
<dbReference type="AlphaFoldDB" id="A0A097R0V5"/>
<dbReference type="Gene3D" id="3.90.230.10">
    <property type="entry name" value="Creatinase/methionine aminopeptidase superfamily"/>
    <property type="match status" value="1"/>
</dbReference>
<protein>
    <submittedName>
        <fullName evidence="2">Xaa-Pro aminopeptidase</fullName>
    </submittedName>
</protein>
<dbReference type="Pfam" id="PF01321">
    <property type="entry name" value="Creatinase_N"/>
    <property type="match status" value="1"/>
</dbReference>
<evidence type="ECO:0000313" key="3">
    <source>
        <dbReference type="Proteomes" id="UP000029986"/>
    </source>
</evidence>
<accession>A0A097R0V5</accession>
<evidence type="ECO:0000259" key="1">
    <source>
        <dbReference type="Pfam" id="PF01321"/>
    </source>
</evidence>
<dbReference type="EMBL" id="CP009706">
    <property type="protein sequence ID" value="AIU72351.1"/>
    <property type="molecule type" value="Genomic_DNA"/>
</dbReference>
<evidence type="ECO:0000313" key="2">
    <source>
        <dbReference type="EMBL" id="AIU72351.1"/>
    </source>
</evidence>
<dbReference type="KEGG" id="hav:AT03_08090"/>
<gene>
    <name evidence="2" type="ORF">AT03_08090</name>
</gene>
<dbReference type="eggNOG" id="COG0006">
    <property type="taxonomic scope" value="Bacteria"/>
</dbReference>
<dbReference type="SUPFAM" id="SSF55920">
    <property type="entry name" value="Creatinase/aminopeptidase"/>
    <property type="match status" value="1"/>
</dbReference>
<dbReference type="Gene3D" id="3.40.350.10">
    <property type="entry name" value="Creatinase/prolidase N-terminal domain"/>
    <property type="match status" value="1"/>
</dbReference>
<dbReference type="GO" id="GO:0004177">
    <property type="term" value="F:aminopeptidase activity"/>
    <property type="evidence" value="ECO:0007669"/>
    <property type="project" value="UniProtKB-KW"/>
</dbReference>
<keyword evidence="2" id="KW-0645">Protease</keyword>
<name>A0A097R0V5_HAFAL</name>
<proteinExistence type="predicted"/>